<dbReference type="Pfam" id="PF02661">
    <property type="entry name" value="Fic"/>
    <property type="match status" value="1"/>
</dbReference>
<feature type="compositionally biased region" description="Basic residues" evidence="1">
    <location>
        <begin position="98"/>
        <end position="108"/>
    </location>
</feature>
<dbReference type="NCBIfam" id="TIGR01550">
    <property type="entry name" value="DOC_P1"/>
    <property type="match status" value="1"/>
</dbReference>
<dbReference type="InterPro" id="IPR053737">
    <property type="entry name" value="Type_II_TA_Toxin"/>
</dbReference>
<dbReference type="InterPro" id="IPR003812">
    <property type="entry name" value="Fido"/>
</dbReference>
<dbReference type="Gene3D" id="1.20.120.1870">
    <property type="entry name" value="Fic/DOC protein, Fido domain"/>
    <property type="match status" value="1"/>
</dbReference>
<accession>A0A160KU93</accession>
<protein>
    <submittedName>
        <fullName evidence="3">Death-on-curing protein</fullName>
    </submittedName>
</protein>
<proteinExistence type="predicted"/>
<dbReference type="AlphaFoldDB" id="A0A160KU93"/>
<dbReference type="PANTHER" id="PTHR39426:SF1">
    <property type="entry name" value="HOMOLOGY TO DEATH-ON-CURING PROTEIN OF PHAGE P1"/>
    <property type="match status" value="1"/>
</dbReference>
<evidence type="ECO:0000259" key="2">
    <source>
        <dbReference type="PROSITE" id="PS51459"/>
    </source>
</evidence>
<evidence type="ECO:0000256" key="1">
    <source>
        <dbReference type="SAM" id="MobiDB-lite"/>
    </source>
</evidence>
<dbReference type="InterPro" id="IPR006440">
    <property type="entry name" value="Doc"/>
</dbReference>
<dbReference type="KEGG" id="rtn:A6122_2331"/>
<organism evidence="3 4">
    <name type="scientific">Rathayibacter tritici</name>
    <dbReference type="NCBI Taxonomy" id="33888"/>
    <lineage>
        <taxon>Bacteria</taxon>
        <taxon>Bacillati</taxon>
        <taxon>Actinomycetota</taxon>
        <taxon>Actinomycetes</taxon>
        <taxon>Micrococcales</taxon>
        <taxon>Microbacteriaceae</taxon>
        <taxon>Rathayibacter</taxon>
    </lineage>
</organism>
<dbReference type="RefSeq" id="WP_167542386.1">
    <property type="nucleotide sequence ID" value="NZ_CP015515.1"/>
</dbReference>
<evidence type="ECO:0000313" key="3">
    <source>
        <dbReference type="EMBL" id="AND17450.1"/>
    </source>
</evidence>
<feature type="domain" description="Fido" evidence="2">
    <location>
        <begin position="5"/>
        <end position="125"/>
    </location>
</feature>
<keyword evidence="4" id="KW-1185">Reference proteome</keyword>
<name>A0A160KU93_9MICO</name>
<reference evidence="3 4" key="1">
    <citation type="submission" date="2016-05" db="EMBL/GenBank/DDBJ databases">
        <title>Complete genome sequence of Rathayibacter tritici NCPPB 1953.</title>
        <authorList>
            <person name="Park J."/>
            <person name="Lee H.-H."/>
            <person name="Lee S.-W."/>
            <person name="Seo Y.-S."/>
        </authorList>
    </citation>
    <scope>NUCLEOTIDE SEQUENCE [LARGE SCALE GENOMIC DNA]</scope>
    <source>
        <strain evidence="3 4">NCPPB 1953</strain>
    </source>
</reference>
<evidence type="ECO:0000313" key="4">
    <source>
        <dbReference type="Proteomes" id="UP000077071"/>
    </source>
</evidence>
<sequence>MTLFLTVDQVIALHGDRDGAALIDRGKLEAAVPRPQASFGATFLHATVYKQASVLLHGITQAHAFLDANKRTAWVASITFLELNGVRIIDLDPHSNRRTGRALRRRCQSVRQRNGEGPGSTREPGPSRCSGSGT</sequence>
<dbReference type="EMBL" id="CP015515">
    <property type="protein sequence ID" value="AND17450.1"/>
    <property type="molecule type" value="Genomic_DNA"/>
</dbReference>
<feature type="region of interest" description="Disordered" evidence="1">
    <location>
        <begin position="98"/>
        <end position="134"/>
    </location>
</feature>
<gene>
    <name evidence="3" type="ORF">A6122_2331</name>
</gene>
<dbReference type="PROSITE" id="PS51459">
    <property type="entry name" value="FIDO"/>
    <property type="match status" value="1"/>
</dbReference>
<dbReference type="Proteomes" id="UP000077071">
    <property type="component" value="Chromosome"/>
</dbReference>
<dbReference type="PANTHER" id="PTHR39426">
    <property type="entry name" value="HOMOLOGY TO DEATH-ON-CURING PROTEIN OF PHAGE P1"/>
    <property type="match status" value="1"/>
</dbReference>
<dbReference type="GO" id="GO:0016301">
    <property type="term" value="F:kinase activity"/>
    <property type="evidence" value="ECO:0007669"/>
    <property type="project" value="InterPro"/>
</dbReference>